<evidence type="ECO:0000313" key="4">
    <source>
        <dbReference type="Proteomes" id="UP000800041"/>
    </source>
</evidence>
<dbReference type="SUPFAM" id="SSF82199">
    <property type="entry name" value="SET domain"/>
    <property type="match status" value="1"/>
</dbReference>
<dbReference type="PANTHER" id="PTHR47332:SF4">
    <property type="entry name" value="SET DOMAIN-CONTAINING PROTEIN 5"/>
    <property type="match status" value="1"/>
</dbReference>
<evidence type="ECO:0000313" key="3">
    <source>
        <dbReference type="EMBL" id="KAF1980841.1"/>
    </source>
</evidence>
<accession>A0A6G1GIV1</accession>
<dbReference type="PROSITE" id="PS50280">
    <property type="entry name" value="SET"/>
    <property type="match status" value="1"/>
</dbReference>
<dbReference type="PANTHER" id="PTHR47332">
    <property type="entry name" value="SET DOMAIN-CONTAINING PROTEIN 5"/>
    <property type="match status" value="1"/>
</dbReference>
<dbReference type="Proteomes" id="UP000800041">
    <property type="component" value="Unassembled WGS sequence"/>
</dbReference>
<organism evidence="3 4">
    <name type="scientific">Aulographum hederae CBS 113979</name>
    <dbReference type="NCBI Taxonomy" id="1176131"/>
    <lineage>
        <taxon>Eukaryota</taxon>
        <taxon>Fungi</taxon>
        <taxon>Dikarya</taxon>
        <taxon>Ascomycota</taxon>
        <taxon>Pezizomycotina</taxon>
        <taxon>Dothideomycetes</taxon>
        <taxon>Pleosporomycetidae</taxon>
        <taxon>Aulographales</taxon>
        <taxon>Aulographaceae</taxon>
    </lineage>
</organism>
<protein>
    <submittedName>
        <fullName evidence="3">SET domain-containing protein</fullName>
    </submittedName>
</protein>
<evidence type="ECO:0000256" key="1">
    <source>
        <dbReference type="SAM" id="MobiDB-lite"/>
    </source>
</evidence>
<feature type="region of interest" description="Disordered" evidence="1">
    <location>
        <begin position="1"/>
        <end position="44"/>
    </location>
</feature>
<dbReference type="InterPro" id="IPR001214">
    <property type="entry name" value="SET_dom"/>
</dbReference>
<gene>
    <name evidence="3" type="ORF">K402DRAFT_442370</name>
</gene>
<proteinExistence type="predicted"/>
<dbReference type="InterPro" id="IPR053185">
    <property type="entry name" value="SET_domain_protein"/>
</dbReference>
<sequence length="244" mass="27195">MAGKSSPKGRKQTCSRSRFPPVLITPTTPANRTQRKPYAAKNIPGKGKGIVAKRKIRSGTELMVERAIFVARDFDSTNLIHTKLRALSVNVNGLSNAARRGILSLSHAPYQLTEWKKVVPPTHPLYDPAFIDMMVKIESNCFIIPVPGGRGLRSAAQDVGIFEETSRFNHSCDPNAAWETSHENSTIKVWAEKDIEIGEEIEISYIAVLEDTTVEQRASQLRGWMDKCLCNKCKGERKRSECGK</sequence>
<dbReference type="OrthoDB" id="438641at2759"/>
<evidence type="ECO:0000259" key="2">
    <source>
        <dbReference type="PROSITE" id="PS50280"/>
    </source>
</evidence>
<reference evidence="3" key="1">
    <citation type="journal article" date="2020" name="Stud. Mycol.">
        <title>101 Dothideomycetes genomes: a test case for predicting lifestyles and emergence of pathogens.</title>
        <authorList>
            <person name="Haridas S."/>
            <person name="Albert R."/>
            <person name="Binder M."/>
            <person name="Bloem J."/>
            <person name="Labutti K."/>
            <person name="Salamov A."/>
            <person name="Andreopoulos B."/>
            <person name="Baker S."/>
            <person name="Barry K."/>
            <person name="Bills G."/>
            <person name="Bluhm B."/>
            <person name="Cannon C."/>
            <person name="Castanera R."/>
            <person name="Culley D."/>
            <person name="Daum C."/>
            <person name="Ezra D."/>
            <person name="Gonzalez J."/>
            <person name="Henrissat B."/>
            <person name="Kuo A."/>
            <person name="Liang C."/>
            <person name="Lipzen A."/>
            <person name="Lutzoni F."/>
            <person name="Magnuson J."/>
            <person name="Mondo S."/>
            <person name="Nolan M."/>
            <person name="Ohm R."/>
            <person name="Pangilinan J."/>
            <person name="Park H.-J."/>
            <person name="Ramirez L."/>
            <person name="Alfaro M."/>
            <person name="Sun H."/>
            <person name="Tritt A."/>
            <person name="Yoshinaga Y."/>
            <person name="Zwiers L.-H."/>
            <person name="Turgeon B."/>
            <person name="Goodwin S."/>
            <person name="Spatafora J."/>
            <person name="Crous P."/>
            <person name="Grigoriev I."/>
        </authorList>
    </citation>
    <scope>NUCLEOTIDE SEQUENCE</scope>
    <source>
        <strain evidence="3">CBS 113979</strain>
    </source>
</reference>
<dbReference type="EMBL" id="ML977218">
    <property type="protein sequence ID" value="KAF1980841.1"/>
    <property type="molecule type" value="Genomic_DNA"/>
</dbReference>
<dbReference type="SMART" id="SM00317">
    <property type="entry name" value="SET"/>
    <property type="match status" value="1"/>
</dbReference>
<keyword evidence="4" id="KW-1185">Reference proteome</keyword>
<dbReference type="Pfam" id="PF00856">
    <property type="entry name" value="SET"/>
    <property type="match status" value="1"/>
</dbReference>
<feature type="domain" description="SET" evidence="2">
    <location>
        <begin position="20"/>
        <end position="206"/>
    </location>
</feature>
<dbReference type="AlphaFoldDB" id="A0A6G1GIV1"/>
<dbReference type="Gene3D" id="2.170.270.10">
    <property type="entry name" value="SET domain"/>
    <property type="match status" value="1"/>
</dbReference>
<dbReference type="InterPro" id="IPR046341">
    <property type="entry name" value="SET_dom_sf"/>
</dbReference>
<name>A0A6G1GIV1_9PEZI</name>